<protein>
    <recommendedName>
        <fullName evidence="3">DivIVA domain-containing protein</fullName>
    </recommendedName>
</protein>
<dbReference type="Gene3D" id="6.10.250.660">
    <property type="match status" value="1"/>
</dbReference>
<comment type="caution">
    <text evidence="1">The sequence shown here is derived from an EMBL/GenBank/DDBJ whole genome shotgun (WGS) entry which is preliminary data.</text>
</comment>
<dbReference type="Proteomes" id="UP001449582">
    <property type="component" value="Unassembled WGS sequence"/>
</dbReference>
<proteinExistence type="predicted"/>
<name>A0ABP9UA01_9BACT</name>
<organism evidence="1 2">
    <name type="scientific">Ureaplasma ceti</name>
    <dbReference type="NCBI Taxonomy" id="3119530"/>
    <lineage>
        <taxon>Bacteria</taxon>
        <taxon>Bacillati</taxon>
        <taxon>Mycoplasmatota</taxon>
        <taxon>Mycoplasmoidales</taxon>
        <taxon>Mycoplasmoidaceae</taxon>
        <taxon>Ureaplasma</taxon>
    </lineage>
</organism>
<gene>
    <name evidence="1" type="ORF">UREOM_6720</name>
</gene>
<dbReference type="InterPro" id="IPR007793">
    <property type="entry name" value="DivIVA_fam"/>
</dbReference>
<keyword evidence="2" id="KW-1185">Reference proteome</keyword>
<evidence type="ECO:0008006" key="3">
    <source>
        <dbReference type="Google" id="ProtNLM"/>
    </source>
</evidence>
<dbReference type="EMBL" id="BAABQM010000006">
    <property type="protein sequence ID" value="GAA5414961.1"/>
    <property type="molecule type" value="Genomic_DNA"/>
</dbReference>
<dbReference type="RefSeq" id="WP_353290121.1">
    <property type="nucleotide sequence ID" value="NZ_BAABQM010000006.1"/>
</dbReference>
<evidence type="ECO:0000313" key="1">
    <source>
        <dbReference type="EMBL" id="GAA5414961.1"/>
    </source>
</evidence>
<dbReference type="Pfam" id="PF05103">
    <property type="entry name" value="DivIVA"/>
    <property type="match status" value="1"/>
</dbReference>
<reference evidence="1" key="1">
    <citation type="submission" date="2024-02" db="EMBL/GenBank/DDBJ databases">
        <title>Draft genome sequence of new strains in genus Ureaplasma.</title>
        <authorList>
            <person name="Nakajima Y."/>
            <person name="Segawa T."/>
        </authorList>
    </citation>
    <scope>NUCLEOTIDE SEQUENCE [LARGE SCALE GENOMIC DNA]</scope>
    <source>
        <strain evidence="1">OM1</strain>
    </source>
</reference>
<sequence length="101" mass="12546">MSHHDLNNFQEEWLKEETQKIEDWKVRKIQKKYPGYSPREVDEFLDVILKNYDGLLQEYRVLWETNCALKEQNMKFFNEIQEYKHKTLTLTKYLELEKMKK</sequence>
<accession>A0ABP9UA01</accession>
<evidence type="ECO:0000313" key="2">
    <source>
        <dbReference type="Proteomes" id="UP001449582"/>
    </source>
</evidence>